<feature type="domain" description="Helicase ATP-binding" evidence="16">
    <location>
        <begin position="369"/>
        <end position="531"/>
    </location>
</feature>
<dbReference type="VEuPathDB" id="FungiDB:CD36_28050"/>
<dbReference type="SMART" id="SM00490">
    <property type="entry name" value="HELICc"/>
    <property type="match status" value="1"/>
</dbReference>
<dbReference type="GO" id="GO:0005524">
    <property type="term" value="F:ATP binding"/>
    <property type="evidence" value="ECO:0007669"/>
    <property type="project" value="UniProtKB-KW"/>
</dbReference>
<keyword evidence="9" id="KW-0234">DNA repair</keyword>
<evidence type="ECO:0000313" key="20">
    <source>
        <dbReference type="Proteomes" id="UP000002605"/>
    </source>
</evidence>
<comment type="subcellular location">
    <subcellularLocation>
        <location evidence="1">Nucleus</location>
    </subcellularLocation>
</comment>
<keyword evidence="20" id="KW-1185">Reference proteome</keyword>
<dbReference type="AlphaFoldDB" id="B9WL99"/>
<proteinExistence type="inferred from homology"/>
<accession>B9WL99</accession>
<dbReference type="eggNOG" id="KOG1123">
    <property type="taxonomic scope" value="Eukaryota"/>
</dbReference>
<evidence type="ECO:0000256" key="13">
    <source>
        <dbReference type="ARBA" id="ARBA00034808"/>
    </source>
</evidence>
<dbReference type="OrthoDB" id="10262986at2759"/>
<feature type="compositionally biased region" description="Polar residues" evidence="15">
    <location>
        <begin position="41"/>
        <end position="57"/>
    </location>
</feature>
<evidence type="ECO:0000256" key="5">
    <source>
        <dbReference type="ARBA" id="ARBA00022801"/>
    </source>
</evidence>
<evidence type="ECO:0000256" key="8">
    <source>
        <dbReference type="ARBA" id="ARBA00023125"/>
    </source>
</evidence>
<dbReference type="CDD" id="cd18789">
    <property type="entry name" value="SF2_C_XPB"/>
    <property type="match status" value="1"/>
</dbReference>
<dbReference type="GO" id="GO:0005675">
    <property type="term" value="C:transcription factor TFIIH holo complex"/>
    <property type="evidence" value="ECO:0007669"/>
    <property type="project" value="TreeGrafter"/>
</dbReference>
<evidence type="ECO:0000256" key="7">
    <source>
        <dbReference type="ARBA" id="ARBA00022840"/>
    </source>
</evidence>
<dbReference type="CGD" id="CAL0000162592">
    <property type="gene designation" value="Cd36_28050"/>
</dbReference>
<dbReference type="Proteomes" id="UP000002605">
    <property type="component" value="Chromosome R"/>
</dbReference>
<evidence type="ECO:0000256" key="11">
    <source>
        <dbReference type="ARBA" id="ARBA00023242"/>
    </source>
</evidence>
<dbReference type="InterPro" id="IPR001650">
    <property type="entry name" value="Helicase_C-like"/>
</dbReference>
<dbReference type="GeneID" id="8049529"/>
<keyword evidence="10" id="KW-0413">Isomerase</keyword>
<dbReference type="GO" id="GO:0006367">
    <property type="term" value="P:transcription initiation at RNA polymerase II promoter"/>
    <property type="evidence" value="ECO:0007669"/>
    <property type="project" value="InterPro"/>
</dbReference>
<keyword evidence="8" id="KW-0238">DNA-binding</keyword>
<dbReference type="GO" id="GO:0016887">
    <property type="term" value="F:ATP hydrolysis activity"/>
    <property type="evidence" value="ECO:0007669"/>
    <property type="project" value="RHEA"/>
</dbReference>
<evidence type="ECO:0000256" key="9">
    <source>
        <dbReference type="ARBA" id="ARBA00023204"/>
    </source>
</evidence>
<dbReference type="InterPro" id="IPR014001">
    <property type="entry name" value="Helicase_ATP-bd"/>
</dbReference>
<evidence type="ECO:0000313" key="19">
    <source>
        <dbReference type="EMBL" id="CAX39804.1"/>
    </source>
</evidence>
<comment type="catalytic activity">
    <reaction evidence="12">
        <text>Couples ATP hydrolysis with the unwinding of duplex DNA by translocating in the 3'-5' direction.</text>
        <dbReference type="EC" id="5.6.2.4"/>
    </reaction>
</comment>
<evidence type="ECO:0000256" key="1">
    <source>
        <dbReference type="ARBA" id="ARBA00004123"/>
    </source>
</evidence>
<dbReference type="PANTHER" id="PTHR11274">
    <property type="entry name" value="RAD25/XP-B DNA REPAIR HELICASE"/>
    <property type="match status" value="1"/>
</dbReference>
<dbReference type="GO" id="GO:0006289">
    <property type="term" value="P:nucleotide-excision repair"/>
    <property type="evidence" value="ECO:0007669"/>
    <property type="project" value="InterPro"/>
</dbReference>
<reference evidence="19 20" key="1">
    <citation type="journal article" date="2009" name="Genome Res.">
        <title>Comparative genomics of the fungal pathogens Candida dubliniensis and Candida albicans.</title>
        <authorList>
            <person name="Jackson A.P."/>
            <person name="Gamble J.A."/>
            <person name="Yeomans T."/>
            <person name="Moran G.P."/>
            <person name="Saunders D."/>
            <person name="Harris D."/>
            <person name="Aslett M."/>
            <person name="Barrell J.F."/>
            <person name="Butler G."/>
            <person name="Citiulo F."/>
            <person name="Coleman D.C."/>
            <person name="de Groot P.W.J."/>
            <person name="Goodwin T.J."/>
            <person name="Quail M.A."/>
            <person name="McQuillan J."/>
            <person name="Munro C.A."/>
            <person name="Pain A."/>
            <person name="Poulter R.T."/>
            <person name="Rajandream M.A."/>
            <person name="Renauld H."/>
            <person name="Spiering M.J."/>
            <person name="Tivey A."/>
            <person name="Gow N.A.R."/>
            <person name="Barrell B."/>
            <person name="Sullivan D.J."/>
            <person name="Berriman M."/>
        </authorList>
    </citation>
    <scope>NUCLEOTIDE SEQUENCE [LARGE SCALE GENOMIC DNA]</scope>
    <source>
        <strain evidence="20">CD36 / ATCC MYA-646 / CBS 7987 / NCPF 3949 / NRRL Y-17841</strain>
    </source>
</reference>
<feature type="compositionally biased region" description="Basic and acidic residues" evidence="15">
    <location>
        <begin position="1"/>
        <end position="10"/>
    </location>
</feature>
<dbReference type="GO" id="GO:0000112">
    <property type="term" value="C:nucleotide-excision repair factor 3 complex"/>
    <property type="evidence" value="ECO:0007669"/>
    <property type="project" value="TreeGrafter"/>
</dbReference>
<keyword evidence="6 19" id="KW-0347">Helicase</keyword>
<feature type="compositionally biased region" description="Basic and acidic residues" evidence="15">
    <location>
        <begin position="275"/>
        <end position="284"/>
    </location>
</feature>
<comment type="catalytic activity">
    <reaction evidence="14">
        <text>ATP + H2O = ADP + phosphate + H(+)</text>
        <dbReference type="Rhea" id="RHEA:13065"/>
        <dbReference type="ChEBI" id="CHEBI:15377"/>
        <dbReference type="ChEBI" id="CHEBI:15378"/>
        <dbReference type="ChEBI" id="CHEBI:30616"/>
        <dbReference type="ChEBI" id="CHEBI:43474"/>
        <dbReference type="ChEBI" id="CHEBI:456216"/>
        <dbReference type="EC" id="5.6.2.4"/>
    </reaction>
</comment>
<dbReference type="InterPro" id="IPR006935">
    <property type="entry name" value="Helicase/UvrB_N"/>
</dbReference>
<dbReference type="FunFam" id="3.40.50.300:FF:000077">
    <property type="entry name" value="Probable DNA repair helicase RAD25"/>
    <property type="match status" value="1"/>
</dbReference>
<keyword evidence="11" id="KW-0539">Nucleus</keyword>
<dbReference type="InterPro" id="IPR032438">
    <property type="entry name" value="ERCC3_RAD25_C"/>
</dbReference>
<dbReference type="InterPro" id="IPR001161">
    <property type="entry name" value="XPB/Ssl2"/>
</dbReference>
<gene>
    <name evidence="18" type="ordered locus">Cd36_28050</name>
    <name evidence="19" type="ORF">CD36_28050</name>
</gene>
<keyword evidence="5 19" id="KW-0378">Hydrolase</keyword>
<evidence type="ECO:0000259" key="17">
    <source>
        <dbReference type="PROSITE" id="PS51194"/>
    </source>
</evidence>
<sequence>MSSRNRERVNYADLEDENFSDEDVYVSNKTGAKDNDDDEYNSPSQKSRKQTGSSTNNSKKRKAQESVDSLKQNLDETNYSDNELIELTPDIPADYIPDAVSKNFGKGDFSYLKLKPDHFSRPIWISPNDGRIILESFSPLAEQAQDFLITIAEPISRPSHIHEYRITAYSLYAAVSVGLETDDIISVLNRLSKVPVAESILNFIKAATVSYGKVKLVLKHNRYFVESTQADILQMLLKDPVIGPLRIQSSDNTVTSNGLITSASAPADIVIPGTKKNDSTKEDPSGNGAEDIFASVVGSRDDDDDMDTIHSFEIAHDSVEIVKRRCQDIEYPVLEEYDFRHDARNPDLEIDLKPSTQIRPYQEKSLSKMFGNGRARSGIIVLPCGAGKTLVGITAACTIRKSVIVLCTSSVSVMQWRQQFLQWCTIQPENVAVFTSENKEMFASESGLVVSTYSMVANTRNRSHDSQKVMDFLRSREWGFIILDEVHVVPAQMFRRVVTTIAAHAKLGLTATLVREDDKIDDLNFLIGPKLYEANWMDLAQKGHIANVQCAEVWCPMTAEFYQEYLRESARKRMLLYIMNPTKFQACQFLIHYHEKRGDKIIVFSDNVYALQEYALRLGKPFIYGSTPQQERMKILQNFQHNDQINTIFLSKVGDTSIDLPEATCLIQISSHYGSRRQEAQRLGRILRAKRRNDEGFNAFFYSLVSKDTQEMYYSTKRQAFLVDQGYAFKVITHLSGMEQLPDLAYSSARERRELLQQVLLKNEDAAGLEIGDDADTNFISKEKRMRLEQERNGGGATYTSGSLAGLAGGEDMAYIEYGKNKNKELRESHHPLIQKMYYKQSKAKK</sequence>
<dbReference type="Pfam" id="PF16203">
    <property type="entry name" value="ERCC3_RAD25_C"/>
    <property type="match status" value="1"/>
</dbReference>
<evidence type="ECO:0000256" key="4">
    <source>
        <dbReference type="ARBA" id="ARBA00022763"/>
    </source>
</evidence>
<dbReference type="InterPro" id="IPR027417">
    <property type="entry name" value="P-loop_NTPase"/>
</dbReference>
<dbReference type="Pfam" id="PF04851">
    <property type="entry name" value="ResIII"/>
    <property type="match status" value="1"/>
</dbReference>
<dbReference type="PRINTS" id="PR00851">
    <property type="entry name" value="XRODRMPGMNTB"/>
</dbReference>
<dbReference type="InterPro" id="IPR050615">
    <property type="entry name" value="ATP-dep_DNA_Helicase"/>
</dbReference>
<dbReference type="PROSITE" id="PS51192">
    <property type="entry name" value="HELICASE_ATP_BIND_1"/>
    <property type="match status" value="1"/>
</dbReference>
<feature type="region of interest" description="Disordered" evidence="15">
    <location>
        <begin position="271"/>
        <end position="290"/>
    </location>
</feature>
<dbReference type="EMBL" id="FM992695">
    <property type="protein sequence ID" value="CAX39804.1"/>
    <property type="molecule type" value="Genomic_DNA"/>
</dbReference>
<name>B9WL99_CANDC</name>
<dbReference type="GO" id="GO:0043138">
    <property type="term" value="F:3'-5' DNA helicase activity"/>
    <property type="evidence" value="ECO:0007669"/>
    <property type="project" value="UniProtKB-EC"/>
</dbReference>
<keyword evidence="4" id="KW-0227">DNA damage</keyword>
<evidence type="ECO:0000256" key="10">
    <source>
        <dbReference type="ARBA" id="ARBA00023235"/>
    </source>
</evidence>
<keyword evidence="3" id="KW-0547">Nucleotide-binding</keyword>
<dbReference type="PROSITE" id="PS51194">
    <property type="entry name" value="HELICASE_CTER"/>
    <property type="match status" value="1"/>
</dbReference>
<dbReference type="GO" id="GO:0097550">
    <property type="term" value="C:transcription preinitiation complex"/>
    <property type="evidence" value="ECO:0007669"/>
    <property type="project" value="TreeGrafter"/>
</dbReference>
<dbReference type="NCBIfam" id="TIGR00603">
    <property type="entry name" value="rad25"/>
    <property type="match status" value="1"/>
</dbReference>
<feature type="compositionally biased region" description="Acidic residues" evidence="15">
    <location>
        <begin position="13"/>
        <end position="24"/>
    </location>
</feature>
<dbReference type="PANTHER" id="PTHR11274:SF0">
    <property type="entry name" value="GENERAL TRANSCRIPTION AND DNA REPAIR FACTOR IIH HELICASE SUBUNIT XPB"/>
    <property type="match status" value="1"/>
</dbReference>
<dbReference type="KEGG" id="cdu:CD36_28050"/>
<evidence type="ECO:0000256" key="12">
    <source>
        <dbReference type="ARBA" id="ARBA00034617"/>
    </source>
</evidence>
<feature type="domain" description="Helicase C-terminal" evidence="17">
    <location>
        <begin position="585"/>
        <end position="739"/>
    </location>
</feature>
<dbReference type="RefSeq" id="XP_002421860.1">
    <property type="nucleotide sequence ID" value="XM_002421815.1"/>
</dbReference>
<evidence type="ECO:0000256" key="15">
    <source>
        <dbReference type="SAM" id="MobiDB-lite"/>
    </source>
</evidence>
<feature type="region of interest" description="Disordered" evidence="15">
    <location>
        <begin position="1"/>
        <end position="75"/>
    </location>
</feature>
<dbReference type="SMART" id="SM00487">
    <property type="entry name" value="DEXDc"/>
    <property type="match status" value="1"/>
</dbReference>
<dbReference type="Gene3D" id="3.40.50.300">
    <property type="entry name" value="P-loop containing nucleotide triphosphate hydrolases"/>
    <property type="match status" value="2"/>
</dbReference>
<evidence type="ECO:0000256" key="2">
    <source>
        <dbReference type="ARBA" id="ARBA00006637"/>
    </source>
</evidence>
<evidence type="ECO:0000313" key="18">
    <source>
        <dbReference type="CGD" id="CAL0000162592"/>
    </source>
</evidence>
<keyword evidence="7" id="KW-0067">ATP-binding</keyword>
<evidence type="ECO:0000256" key="14">
    <source>
        <dbReference type="ARBA" id="ARBA00048988"/>
    </source>
</evidence>
<dbReference type="HOGENOM" id="CLU_008213_0_0_1"/>
<evidence type="ECO:0000256" key="3">
    <source>
        <dbReference type="ARBA" id="ARBA00022741"/>
    </source>
</evidence>
<dbReference type="InterPro" id="IPR032830">
    <property type="entry name" value="XPB/Ssl2_N"/>
</dbReference>
<dbReference type="SUPFAM" id="SSF52540">
    <property type="entry name" value="P-loop containing nucleoside triphosphate hydrolases"/>
    <property type="match status" value="2"/>
</dbReference>
<dbReference type="GO" id="GO:0003677">
    <property type="term" value="F:DNA binding"/>
    <property type="evidence" value="ECO:0007669"/>
    <property type="project" value="UniProtKB-KW"/>
</dbReference>
<evidence type="ECO:0000259" key="16">
    <source>
        <dbReference type="PROSITE" id="PS51192"/>
    </source>
</evidence>
<protein>
    <recommendedName>
        <fullName evidence="13">DNA 3'-5' helicase</fullName>
        <ecNumber evidence="13">5.6.2.4</ecNumber>
    </recommendedName>
</protein>
<dbReference type="Pfam" id="PF13625">
    <property type="entry name" value="Helicase_C_3"/>
    <property type="match status" value="1"/>
</dbReference>
<comment type="similarity">
    <text evidence="2">Belongs to the helicase family. RAD25/XPB subfamily.</text>
</comment>
<evidence type="ECO:0000256" key="6">
    <source>
        <dbReference type="ARBA" id="ARBA00022806"/>
    </source>
</evidence>
<dbReference type="EC" id="5.6.2.4" evidence="13"/>
<dbReference type="CDD" id="cd18029">
    <property type="entry name" value="DEXHc_XPB"/>
    <property type="match status" value="1"/>
</dbReference>
<feature type="compositionally biased region" description="Polar residues" evidence="15">
    <location>
        <begin position="66"/>
        <end position="75"/>
    </location>
</feature>
<organism evidence="19 20">
    <name type="scientific">Candida dubliniensis (strain CD36 / ATCC MYA-646 / CBS 7987 / NCPF 3949 / NRRL Y-17841)</name>
    <name type="common">Yeast</name>
    <dbReference type="NCBI Taxonomy" id="573826"/>
    <lineage>
        <taxon>Eukaryota</taxon>
        <taxon>Fungi</taxon>
        <taxon>Dikarya</taxon>
        <taxon>Ascomycota</taxon>
        <taxon>Saccharomycotina</taxon>
        <taxon>Pichiomycetes</taxon>
        <taxon>Debaryomycetaceae</taxon>
        <taxon>Candida/Lodderomyces clade</taxon>
        <taxon>Candida</taxon>
    </lineage>
</organism>
<dbReference type="FunFam" id="3.40.50.300:FF:000117">
    <property type="entry name" value="Putative DNA repair helicase rad25"/>
    <property type="match status" value="1"/>
</dbReference>